<dbReference type="EMBL" id="OU503054">
    <property type="protein sequence ID" value="CAI9783412.1"/>
    <property type="molecule type" value="Genomic_DNA"/>
</dbReference>
<gene>
    <name evidence="1" type="ORF">FPE_LOCUS30842</name>
</gene>
<evidence type="ECO:0000313" key="1">
    <source>
        <dbReference type="EMBL" id="CAI9783412.1"/>
    </source>
</evidence>
<proteinExistence type="predicted"/>
<evidence type="ECO:0000313" key="2">
    <source>
        <dbReference type="Proteomes" id="UP000834106"/>
    </source>
</evidence>
<keyword evidence="2" id="KW-1185">Reference proteome</keyword>
<sequence>MNVGTEPLSTSFTNKTYDNVIDVLKLIEIVLNDAGYGDLVKATIPPCTNVVKHRSMKPSEAYFLDDKKDKMVYYLKFLKENNALAAVDIDPIRYCNENYLDPNFHSLLASPNSMCSMTTA</sequence>
<protein>
    <submittedName>
        <fullName evidence="1">Uncharacterized protein</fullName>
    </submittedName>
</protein>
<name>A0AAD2AE37_9LAMI</name>
<reference evidence="1" key="1">
    <citation type="submission" date="2023-05" db="EMBL/GenBank/DDBJ databases">
        <authorList>
            <person name="Huff M."/>
        </authorList>
    </citation>
    <scope>NUCLEOTIDE SEQUENCE</scope>
</reference>
<accession>A0AAD2AE37</accession>
<dbReference type="AlphaFoldDB" id="A0AAD2AE37"/>
<dbReference type="Gene3D" id="3.20.20.80">
    <property type="entry name" value="Glycosidases"/>
    <property type="match status" value="1"/>
</dbReference>
<organism evidence="1 2">
    <name type="scientific">Fraxinus pennsylvanica</name>
    <dbReference type="NCBI Taxonomy" id="56036"/>
    <lineage>
        <taxon>Eukaryota</taxon>
        <taxon>Viridiplantae</taxon>
        <taxon>Streptophyta</taxon>
        <taxon>Embryophyta</taxon>
        <taxon>Tracheophyta</taxon>
        <taxon>Spermatophyta</taxon>
        <taxon>Magnoliopsida</taxon>
        <taxon>eudicotyledons</taxon>
        <taxon>Gunneridae</taxon>
        <taxon>Pentapetalae</taxon>
        <taxon>asterids</taxon>
        <taxon>lamiids</taxon>
        <taxon>Lamiales</taxon>
        <taxon>Oleaceae</taxon>
        <taxon>Oleeae</taxon>
        <taxon>Fraxinus</taxon>
    </lineage>
</organism>
<dbReference type="Proteomes" id="UP000834106">
    <property type="component" value="Chromosome 19"/>
</dbReference>